<keyword evidence="3" id="KW-0175">Coiled coil</keyword>
<dbReference type="PANTHER" id="PTHR46373:SF20">
    <property type="entry name" value="PROTEIN RKD1"/>
    <property type="match status" value="1"/>
</dbReference>
<keyword evidence="2" id="KW-0805">Transcription regulation</keyword>
<sequence>MGTQPFQSWSKFQVMTKEEDVYPFSFPTQLSPLEFSTYNPGCAGSGSQLDFPFRDPDFDAFPIMGSCLNDPSYASLDIDPSHYVFQDSWQGFHGSGFRLGNEKSPEFDIQNQQLLLAGSNEQLTSQEEVVVEEKGMKKAREEKGGTISSKNLSRKTISNYFYMPITQAAKELNVGLTLLKKRCRELGIRRWPHRKLMSLQTLIKNVQELAKEGGEGAERKFREAIDILEHEKKMLEEIPHLQLEDNTKRLRQACFKANYKKRKLMGMVKESPSHSGVNPHEVNALAIPDFGSRVDDDQQEEELKILFSDCFPSPNTLISGLPCTNLCKHVANTL</sequence>
<dbReference type="InterPro" id="IPR003035">
    <property type="entry name" value="RWP-RK_dom"/>
</dbReference>
<dbReference type="PhylomeDB" id="A0A068UVI1"/>
<proteinExistence type="predicted"/>
<keyword evidence="4" id="KW-0238">DNA-binding</keyword>
<evidence type="ECO:0000256" key="2">
    <source>
        <dbReference type="ARBA" id="ARBA00023015"/>
    </source>
</evidence>
<evidence type="ECO:0000259" key="7">
    <source>
        <dbReference type="PROSITE" id="PS51519"/>
    </source>
</evidence>
<dbReference type="Gramene" id="CDP12302">
    <property type="protein sequence ID" value="CDP12302"/>
    <property type="gene ID" value="GSCOC_T00035764001"/>
</dbReference>
<comment type="function">
    <text evidence="1">Putative transcription factor.</text>
</comment>
<dbReference type="InterPro" id="IPR044607">
    <property type="entry name" value="RKD-like"/>
</dbReference>
<keyword evidence="6" id="KW-0539">Nucleus</keyword>
<dbReference type="PANTHER" id="PTHR46373">
    <property type="entry name" value="PROTEIN RKD4"/>
    <property type="match status" value="1"/>
</dbReference>
<dbReference type="GO" id="GO:0003700">
    <property type="term" value="F:DNA-binding transcription factor activity"/>
    <property type="evidence" value="ECO:0007669"/>
    <property type="project" value="InterPro"/>
</dbReference>
<evidence type="ECO:0000256" key="5">
    <source>
        <dbReference type="ARBA" id="ARBA00023163"/>
    </source>
</evidence>
<name>A0A068UVI1_COFCA</name>
<dbReference type="Proteomes" id="UP000295252">
    <property type="component" value="Chromosome VI"/>
</dbReference>
<organism evidence="8 9">
    <name type="scientific">Coffea canephora</name>
    <name type="common">Robusta coffee</name>
    <dbReference type="NCBI Taxonomy" id="49390"/>
    <lineage>
        <taxon>Eukaryota</taxon>
        <taxon>Viridiplantae</taxon>
        <taxon>Streptophyta</taxon>
        <taxon>Embryophyta</taxon>
        <taxon>Tracheophyta</taxon>
        <taxon>Spermatophyta</taxon>
        <taxon>Magnoliopsida</taxon>
        <taxon>eudicotyledons</taxon>
        <taxon>Gunneridae</taxon>
        <taxon>Pentapetalae</taxon>
        <taxon>asterids</taxon>
        <taxon>lamiids</taxon>
        <taxon>Gentianales</taxon>
        <taxon>Rubiaceae</taxon>
        <taxon>Ixoroideae</taxon>
        <taxon>Gardenieae complex</taxon>
        <taxon>Bertiereae - Coffeeae clade</taxon>
        <taxon>Coffeeae</taxon>
        <taxon>Coffea</taxon>
    </lineage>
</organism>
<evidence type="ECO:0000256" key="3">
    <source>
        <dbReference type="ARBA" id="ARBA00023054"/>
    </source>
</evidence>
<dbReference type="GO" id="GO:0003677">
    <property type="term" value="F:DNA binding"/>
    <property type="evidence" value="ECO:0007669"/>
    <property type="project" value="UniProtKB-KW"/>
</dbReference>
<protein>
    <recommendedName>
        <fullName evidence="7">RWP-RK domain-containing protein</fullName>
    </recommendedName>
</protein>
<dbReference type="STRING" id="49390.A0A068UVI1"/>
<dbReference type="OrthoDB" id="6270329at2759"/>
<dbReference type="OMA" id="QCSLNGC"/>
<dbReference type="Pfam" id="PF02042">
    <property type="entry name" value="RWP-RK"/>
    <property type="match status" value="1"/>
</dbReference>
<keyword evidence="5" id="KW-0804">Transcription</keyword>
<dbReference type="PROSITE" id="PS51519">
    <property type="entry name" value="RWP_RK"/>
    <property type="match status" value="1"/>
</dbReference>
<accession>A0A068UVI1</accession>
<evidence type="ECO:0000256" key="1">
    <source>
        <dbReference type="ARBA" id="ARBA00004049"/>
    </source>
</evidence>
<evidence type="ECO:0000256" key="4">
    <source>
        <dbReference type="ARBA" id="ARBA00023125"/>
    </source>
</evidence>
<evidence type="ECO:0000313" key="8">
    <source>
        <dbReference type="EMBL" id="CDP12302.1"/>
    </source>
</evidence>
<keyword evidence="9" id="KW-1185">Reference proteome</keyword>
<feature type="domain" description="RWP-RK" evidence="7">
    <location>
        <begin position="131"/>
        <end position="220"/>
    </location>
</feature>
<evidence type="ECO:0000256" key="6">
    <source>
        <dbReference type="ARBA" id="ARBA00023242"/>
    </source>
</evidence>
<reference evidence="9" key="1">
    <citation type="journal article" date="2014" name="Science">
        <title>The coffee genome provides insight into the convergent evolution of caffeine biosynthesis.</title>
        <authorList>
            <person name="Denoeud F."/>
            <person name="Carretero-Paulet L."/>
            <person name="Dereeper A."/>
            <person name="Droc G."/>
            <person name="Guyot R."/>
            <person name="Pietrella M."/>
            <person name="Zheng C."/>
            <person name="Alberti A."/>
            <person name="Anthony F."/>
            <person name="Aprea G."/>
            <person name="Aury J.M."/>
            <person name="Bento P."/>
            <person name="Bernard M."/>
            <person name="Bocs S."/>
            <person name="Campa C."/>
            <person name="Cenci A."/>
            <person name="Combes M.C."/>
            <person name="Crouzillat D."/>
            <person name="Da Silva C."/>
            <person name="Daddiego L."/>
            <person name="De Bellis F."/>
            <person name="Dussert S."/>
            <person name="Garsmeur O."/>
            <person name="Gayraud T."/>
            <person name="Guignon V."/>
            <person name="Jahn K."/>
            <person name="Jamilloux V."/>
            <person name="Joet T."/>
            <person name="Labadie K."/>
            <person name="Lan T."/>
            <person name="Leclercq J."/>
            <person name="Lepelley M."/>
            <person name="Leroy T."/>
            <person name="Li L.T."/>
            <person name="Librado P."/>
            <person name="Lopez L."/>
            <person name="Munoz A."/>
            <person name="Noel B."/>
            <person name="Pallavicini A."/>
            <person name="Perrotta G."/>
            <person name="Poncet V."/>
            <person name="Pot D."/>
            <person name="Priyono X."/>
            <person name="Rigoreau M."/>
            <person name="Rouard M."/>
            <person name="Rozas J."/>
            <person name="Tranchant-Dubreuil C."/>
            <person name="VanBuren R."/>
            <person name="Zhang Q."/>
            <person name="Andrade A.C."/>
            <person name="Argout X."/>
            <person name="Bertrand B."/>
            <person name="de Kochko A."/>
            <person name="Graziosi G."/>
            <person name="Henry R.J."/>
            <person name="Jayarama X."/>
            <person name="Ming R."/>
            <person name="Nagai C."/>
            <person name="Rounsley S."/>
            <person name="Sankoff D."/>
            <person name="Giuliano G."/>
            <person name="Albert V.A."/>
            <person name="Wincker P."/>
            <person name="Lashermes P."/>
        </authorList>
    </citation>
    <scope>NUCLEOTIDE SEQUENCE [LARGE SCALE GENOMIC DNA]</scope>
    <source>
        <strain evidence="9">cv. DH200-94</strain>
    </source>
</reference>
<dbReference type="EMBL" id="HG739147">
    <property type="protein sequence ID" value="CDP12302.1"/>
    <property type="molecule type" value="Genomic_DNA"/>
</dbReference>
<dbReference type="InParanoid" id="A0A068UVI1"/>
<evidence type="ECO:0000313" key="9">
    <source>
        <dbReference type="Proteomes" id="UP000295252"/>
    </source>
</evidence>
<dbReference type="AlphaFoldDB" id="A0A068UVI1"/>
<gene>
    <name evidence="8" type="ORF">GSCOC_T00035764001</name>
</gene>